<evidence type="ECO:0000256" key="1">
    <source>
        <dbReference type="SAM" id="Phobius"/>
    </source>
</evidence>
<protein>
    <submittedName>
        <fullName evidence="2">DUF2834 domain-containing protein</fullName>
    </submittedName>
</protein>
<dbReference type="Proteomes" id="UP000598488">
    <property type="component" value="Unassembled WGS sequence"/>
</dbReference>
<keyword evidence="3" id="KW-1185">Reference proteome</keyword>
<organism evidence="2 3">
    <name type="scientific">Marinomonas ostreistagni</name>
    <dbReference type="NCBI Taxonomy" id="359209"/>
    <lineage>
        <taxon>Bacteria</taxon>
        <taxon>Pseudomonadati</taxon>
        <taxon>Pseudomonadota</taxon>
        <taxon>Gammaproteobacteria</taxon>
        <taxon>Oceanospirillales</taxon>
        <taxon>Oceanospirillaceae</taxon>
        <taxon>Marinomonas</taxon>
    </lineage>
</organism>
<dbReference type="InterPro" id="IPR021362">
    <property type="entry name" value="DUF2834"/>
</dbReference>
<dbReference type="EMBL" id="JAEMUH010000006">
    <property type="protein sequence ID" value="MBJ7550520.1"/>
    <property type="molecule type" value="Genomic_DNA"/>
</dbReference>
<reference evidence="2 3" key="1">
    <citation type="submission" date="2020-12" db="EMBL/GenBank/DDBJ databases">
        <title>Comparative genome analysis of fungal antagonists Marinomonas ostreistagni 398 and M. spartinae 468.</title>
        <authorList>
            <person name="Fields J.L."/>
            <person name="Mavrodi O.V."/>
            <person name="Biber P.D."/>
            <person name="Indest K.J."/>
            <person name="Mavrodi D.V."/>
        </authorList>
    </citation>
    <scope>NUCLEOTIDE SEQUENCE [LARGE SCALE GENOMIC DNA]</scope>
    <source>
        <strain evidence="2 3">USM7</strain>
    </source>
</reference>
<evidence type="ECO:0000313" key="3">
    <source>
        <dbReference type="Proteomes" id="UP000598488"/>
    </source>
</evidence>
<comment type="caution">
    <text evidence="2">The sequence shown here is derived from an EMBL/GenBank/DDBJ whole genome shotgun (WGS) entry which is preliminary data.</text>
</comment>
<accession>A0ABS0ZA45</accession>
<sequence length="107" mass="12185">MNLKSLYLVLCVAGIVLPFSQFIPWFMEYGLAPDLILRELFSTRIGAFFGLDVIVSAVVLIVFILVDSRKYFVPMPWLPVLSTLCVGVSLGLPLYLYMRERNLETHN</sequence>
<keyword evidence="1" id="KW-0472">Membrane</keyword>
<dbReference type="Pfam" id="PF11196">
    <property type="entry name" value="DUF2834"/>
    <property type="match status" value="1"/>
</dbReference>
<proteinExistence type="predicted"/>
<name>A0ABS0ZA45_9GAMM</name>
<gene>
    <name evidence="2" type="ORF">JHD44_07500</name>
</gene>
<feature type="transmembrane region" description="Helical" evidence="1">
    <location>
        <begin position="78"/>
        <end position="98"/>
    </location>
</feature>
<feature type="transmembrane region" description="Helical" evidence="1">
    <location>
        <begin position="47"/>
        <end position="66"/>
    </location>
</feature>
<feature type="transmembrane region" description="Helical" evidence="1">
    <location>
        <begin position="7"/>
        <end position="27"/>
    </location>
</feature>
<evidence type="ECO:0000313" key="2">
    <source>
        <dbReference type="EMBL" id="MBJ7550520.1"/>
    </source>
</evidence>
<keyword evidence="1" id="KW-0812">Transmembrane</keyword>
<keyword evidence="1" id="KW-1133">Transmembrane helix</keyword>
<dbReference type="RefSeq" id="WP_199462141.1">
    <property type="nucleotide sequence ID" value="NZ_JAEMUH010000006.1"/>
</dbReference>